<dbReference type="PANTHER" id="PTHR12756:SF11">
    <property type="entry name" value="CYTOSOLIC CARBOXYPEPTIDASE 1"/>
    <property type="match status" value="1"/>
</dbReference>
<evidence type="ECO:0000313" key="4">
    <source>
        <dbReference type="EMBL" id="SET28611.1"/>
    </source>
</evidence>
<dbReference type="SMART" id="SM00631">
    <property type="entry name" value="Zn_pept"/>
    <property type="match status" value="1"/>
</dbReference>
<dbReference type="Pfam" id="PF18027">
    <property type="entry name" value="Pepdidase_M14_N"/>
    <property type="match status" value="1"/>
</dbReference>
<keyword evidence="5" id="KW-1185">Reference proteome</keyword>
<organism evidence="4 5">
    <name type="scientific">Thalassotalea agarivorans</name>
    <name type="common">Thalassomonas agarivorans</name>
    <dbReference type="NCBI Taxonomy" id="349064"/>
    <lineage>
        <taxon>Bacteria</taxon>
        <taxon>Pseudomonadati</taxon>
        <taxon>Pseudomonadota</taxon>
        <taxon>Gammaproteobacteria</taxon>
        <taxon>Alteromonadales</taxon>
        <taxon>Colwelliaceae</taxon>
        <taxon>Thalassotalea</taxon>
    </lineage>
</organism>
<dbReference type="InterPro" id="IPR000834">
    <property type="entry name" value="Peptidase_M14"/>
</dbReference>
<evidence type="ECO:0000256" key="2">
    <source>
        <dbReference type="PROSITE-ProRule" id="PRU01379"/>
    </source>
</evidence>
<dbReference type="EMBL" id="FOHK01000006">
    <property type="protein sequence ID" value="SET28611.1"/>
    <property type="molecule type" value="Genomic_DNA"/>
</dbReference>
<dbReference type="Gene3D" id="2.60.40.3120">
    <property type="match status" value="1"/>
</dbReference>
<name>A0A1I0D8M6_THASX</name>
<dbReference type="PANTHER" id="PTHR12756">
    <property type="entry name" value="CYTOSOLIC CARBOXYPEPTIDASE"/>
    <property type="match status" value="1"/>
</dbReference>
<dbReference type="Proteomes" id="UP000199308">
    <property type="component" value="Unassembled WGS sequence"/>
</dbReference>
<dbReference type="GO" id="GO:0004181">
    <property type="term" value="F:metallocarboxypeptidase activity"/>
    <property type="evidence" value="ECO:0007669"/>
    <property type="project" value="InterPro"/>
</dbReference>
<reference evidence="4 5" key="1">
    <citation type="submission" date="2016-10" db="EMBL/GenBank/DDBJ databases">
        <authorList>
            <person name="de Groot N.N."/>
        </authorList>
    </citation>
    <scope>NUCLEOTIDE SEQUENCE [LARGE SCALE GENOMIC DNA]</scope>
    <source>
        <strain evidence="4 5">DSM 19706</strain>
    </source>
</reference>
<gene>
    <name evidence="4" type="ORF">SAMN05660429_01418</name>
</gene>
<comment type="similarity">
    <text evidence="2">Belongs to the peptidase M14 family.</text>
</comment>
<feature type="active site" description="Proton donor/acceptor" evidence="2">
    <location>
        <position position="340"/>
    </location>
</feature>
<dbReference type="Pfam" id="PF00246">
    <property type="entry name" value="Peptidase_M14"/>
    <property type="match status" value="1"/>
</dbReference>
<evidence type="ECO:0000259" key="3">
    <source>
        <dbReference type="PROSITE" id="PS52035"/>
    </source>
</evidence>
<evidence type="ECO:0000256" key="1">
    <source>
        <dbReference type="ARBA" id="ARBA00001947"/>
    </source>
</evidence>
<dbReference type="SUPFAM" id="SSF53187">
    <property type="entry name" value="Zn-dependent exopeptidases"/>
    <property type="match status" value="1"/>
</dbReference>
<proteinExistence type="inferred from homology"/>
<comment type="cofactor">
    <cofactor evidence="1">
        <name>Zn(2+)</name>
        <dbReference type="ChEBI" id="CHEBI:29105"/>
    </cofactor>
</comment>
<dbReference type="InterPro" id="IPR040626">
    <property type="entry name" value="Pepdidase_M14_N"/>
</dbReference>
<dbReference type="GO" id="GO:0008270">
    <property type="term" value="F:zinc ion binding"/>
    <property type="evidence" value="ECO:0007669"/>
    <property type="project" value="InterPro"/>
</dbReference>
<evidence type="ECO:0000313" key="5">
    <source>
        <dbReference type="Proteomes" id="UP000199308"/>
    </source>
</evidence>
<dbReference type="GO" id="GO:0006508">
    <property type="term" value="P:proteolysis"/>
    <property type="evidence" value="ECO:0007669"/>
    <property type="project" value="InterPro"/>
</dbReference>
<dbReference type="STRING" id="349064.SAMN05660429_01418"/>
<dbReference type="Gene3D" id="3.40.630.10">
    <property type="entry name" value="Zn peptidases"/>
    <property type="match status" value="1"/>
</dbReference>
<protein>
    <submittedName>
        <fullName evidence="4">Murein tripeptide amidase MpaA</fullName>
    </submittedName>
</protein>
<dbReference type="PROSITE" id="PS52035">
    <property type="entry name" value="PEPTIDASE_M14"/>
    <property type="match status" value="1"/>
</dbReference>
<dbReference type="AlphaFoldDB" id="A0A1I0D8M6"/>
<sequence length="380" mass="43487">MSVTLPYITDNFDSGNIRVLDASDPENIALEIKQDKDSDFYQWFHFKLHNTAHIKHVMHIKNAGQAAYVEGWDDYQAVASYDREHWFRVPTSYDGQTLTITFIPEHDSVYFAYFAPYSYERHQDLIHSAQHHLDCQMQVLGQTIDGRDITLLQVGEVAEGKKSIWLTARQHPGETMAEWFMEGFIDRLLDEDDGAARALLNKAVFYLVPNMNPDGSYRGHLRTNANGVNLNREWQQPSIENSPEVYYVRQKMVETGVDMHLDIHGDEALPYNFVSGCEGVPAWDDKMHQLQEQFKATLLAITPEFQDDKGYDIDEPGQANLTVASNWVGNNFNCLAYTVEMPFKDNILLPDEIVGWNDGRSALLGRDTLSAIYQIVDDLR</sequence>
<dbReference type="InterPro" id="IPR050821">
    <property type="entry name" value="Cytosolic_carboxypeptidase"/>
</dbReference>
<dbReference type="CDD" id="cd06234">
    <property type="entry name" value="M14_PaCCP-like"/>
    <property type="match status" value="1"/>
</dbReference>
<accession>A0A1I0D8M6</accession>
<dbReference type="OrthoDB" id="5490902at2"/>
<dbReference type="RefSeq" id="WP_093328806.1">
    <property type="nucleotide sequence ID" value="NZ_AP027363.1"/>
</dbReference>
<feature type="domain" description="Peptidase M14" evidence="3">
    <location>
        <begin position="115"/>
        <end position="376"/>
    </location>
</feature>